<feature type="compositionally biased region" description="Polar residues" evidence="4">
    <location>
        <begin position="1"/>
        <end position="17"/>
    </location>
</feature>
<feature type="compositionally biased region" description="Low complexity" evidence="4">
    <location>
        <begin position="23"/>
        <end position="39"/>
    </location>
</feature>
<dbReference type="PANTHER" id="PTHR10648">
    <property type="entry name" value="SERINE/THREONINE-PROTEIN PHOSPHATASE PP2A 65 KDA REGULATORY SUBUNIT"/>
    <property type="match status" value="1"/>
</dbReference>
<comment type="similarity">
    <text evidence="2">Belongs to the phosphatase 2A regulatory subunit A family.</text>
</comment>
<reference evidence="7" key="2">
    <citation type="submission" date="2023-02" db="EMBL/GenBank/DDBJ databases">
        <authorList>
            <consortium name="DOE Joint Genome Institute"/>
            <person name="Mondo S.J."/>
            <person name="Chang Y."/>
            <person name="Wang Y."/>
            <person name="Ahrendt S."/>
            <person name="Andreopoulos W."/>
            <person name="Barry K."/>
            <person name="Beard J."/>
            <person name="Benny G.L."/>
            <person name="Blankenship S."/>
            <person name="Bonito G."/>
            <person name="Cuomo C."/>
            <person name="Desiro A."/>
            <person name="Gervers K.A."/>
            <person name="Hundley H."/>
            <person name="Kuo A."/>
            <person name="LaButti K."/>
            <person name="Lang B.F."/>
            <person name="Lipzen A."/>
            <person name="O'Donnell K."/>
            <person name="Pangilinan J."/>
            <person name="Reynolds N."/>
            <person name="Sandor L."/>
            <person name="Smith M.W."/>
            <person name="Tsang A."/>
            <person name="Grigoriev I.V."/>
            <person name="Stajich J.E."/>
            <person name="Spatafora J.W."/>
        </authorList>
    </citation>
    <scope>NUCLEOTIDE SEQUENCE</scope>
    <source>
        <strain evidence="7">RSA 2281</strain>
    </source>
</reference>
<feature type="repeat" description="HEAT" evidence="3">
    <location>
        <begin position="305"/>
        <end position="343"/>
    </location>
</feature>
<dbReference type="EMBL" id="JAIXMP010000005">
    <property type="protein sequence ID" value="KAI9272977.1"/>
    <property type="molecule type" value="Genomic_DNA"/>
</dbReference>
<sequence length="662" mass="72230">MEIDQSASNTNGSNQAASKSPEDSPSSGSTTQSTQSTTPAVDGPSNTTTINTTTDTQPQQQQRAVVAETGSLATPGAASTGSPVTTTTPSGNDSVDTNRAPPATTDEQELYPIAVLVDELKNEDVQHRLNAIQNLGTIAMALGPQRTRDELIPFLNDSIDDEDEVLLAVANELAGFSEYVGGPEYAHYLLNPLENLAAVEEVLVRDKAVESLCKVVSVLSPTQVEHYFIPLLKRLTGGEWFTSRISASGLYAASYPKCSSEQKAELRSLFSQLIQDDTPMVRRAAAKSLGEFAKQLDKEQISSSIMPLFIKLTNDDQDTVRLLTVEDLVQISRILSTEENRTTSLPILKSLGQDKSWRVRYMVASNFAELCDSFGEAITRDELVTLFVSLIKDSEGEVKVVTIGQAPAFGKMIDELTVLDKLLPCVKDLVIDTNQHVRAAVATNISGLAPILGKDLTIEYLLPLFLQLLKDDFPDVRLNIISKLESVNQASQLGVGFFDEKLLNLCMSWLGDAVFSIRDAATTNLRQLVEIFGSDWAKSTVIPQIMNMAQNENYLYRMTTLFALTTMASSLTLEIVKENVLPTVLGLKEDTIPNVRFNVAKSLEVLANILKHDKASSELIQSQVAPALQKLSEDSDVDVKWFANKALLSGTDSCINTIFILV</sequence>
<gene>
    <name evidence="7" type="ORF">BDA99DRAFT_545767</name>
</gene>
<dbReference type="Pfam" id="PF22956">
    <property type="entry name" value="VPS15-like_hel"/>
    <property type="match status" value="1"/>
</dbReference>
<feature type="region of interest" description="Disordered" evidence="4">
    <location>
        <begin position="1"/>
        <end position="107"/>
    </location>
</feature>
<evidence type="ECO:0000313" key="7">
    <source>
        <dbReference type="EMBL" id="KAI9272977.1"/>
    </source>
</evidence>
<name>A0AAD5K7V4_9FUNG</name>
<dbReference type="Gene3D" id="1.25.10.10">
    <property type="entry name" value="Leucine-rich Repeat Variant"/>
    <property type="match status" value="1"/>
</dbReference>
<dbReference type="GO" id="GO:0005829">
    <property type="term" value="C:cytosol"/>
    <property type="evidence" value="ECO:0007669"/>
    <property type="project" value="TreeGrafter"/>
</dbReference>
<dbReference type="FunFam" id="1.25.10.10:FF:000318">
    <property type="entry name" value="Serine/threonine-protein phosphatase 2A regulatory subunit A gamma isoform"/>
    <property type="match status" value="1"/>
</dbReference>
<organism evidence="7 8">
    <name type="scientific">Phascolomyces articulosus</name>
    <dbReference type="NCBI Taxonomy" id="60185"/>
    <lineage>
        <taxon>Eukaryota</taxon>
        <taxon>Fungi</taxon>
        <taxon>Fungi incertae sedis</taxon>
        <taxon>Mucoromycota</taxon>
        <taxon>Mucoromycotina</taxon>
        <taxon>Mucoromycetes</taxon>
        <taxon>Mucorales</taxon>
        <taxon>Lichtheimiaceae</taxon>
        <taxon>Phascolomyces</taxon>
    </lineage>
</organism>
<keyword evidence="1" id="KW-0677">Repeat</keyword>
<feature type="domain" description="Phosphatase 2A Regulatory Subunit A helical" evidence="6">
    <location>
        <begin position="125"/>
        <end position="372"/>
    </location>
</feature>
<feature type="repeat" description="HEAT" evidence="3">
    <location>
        <begin position="580"/>
        <end position="618"/>
    </location>
</feature>
<protein>
    <submittedName>
        <fullName evidence="7">Armadillo-type protein</fullName>
    </submittedName>
</protein>
<accession>A0AAD5K7V4</accession>
<feature type="repeat" description="HEAT" evidence="3">
    <location>
        <begin position="541"/>
        <end position="579"/>
    </location>
</feature>
<feature type="domain" description="Phosphatase PP2A regulatory subunit A/Splicing factor 3B subunit 1-like HEAT repeat" evidence="5">
    <location>
        <begin position="376"/>
        <end position="453"/>
    </location>
</feature>
<dbReference type="InterPro" id="IPR016024">
    <property type="entry name" value="ARM-type_fold"/>
</dbReference>
<feature type="repeat" description="HEAT" evidence="3">
    <location>
        <begin position="422"/>
        <end position="460"/>
    </location>
</feature>
<evidence type="ECO:0000259" key="6">
    <source>
        <dbReference type="Pfam" id="PF22956"/>
    </source>
</evidence>
<dbReference type="GO" id="GO:0005634">
    <property type="term" value="C:nucleus"/>
    <property type="evidence" value="ECO:0007669"/>
    <property type="project" value="TreeGrafter"/>
</dbReference>
<dbReference type="InterPro" id="IPR054573">
    <property type="entry name" value="PP2A/SF3B1-like_HEAT"/>
</dbReference>
<evidence type="ECO:0000256" key="2">
    <source>
        <dbReference type="ARBA" id="ARBA00038332"/>
    </source>
</evidence>
<keyword evidence="8" id="KW-1185">Reference proteome</keyword>
<dbReference type="InterPro" id="IPR051023">
    <property type="entry name" value="PP2A_Regulatory_Subunit_A"/>
</dbReference>
<evidence type="ECO:0000313" key="8">
    <source>
        <dbReference type="Proteomes" id="UP001209540"/>
    </source>
</evidence>
<dbReference type="InterPro" id="IPR055231">
    <property type="entry name" value="2AA_helical"/>
</dbReference>
<dbReference type="PANTHER" id="PTHR10648:SF4">
    <property type="entry name" value="PROTEIN PHOSPHATASE 2 (FORMERLY 2A), REGULATORY SUBUNIT A, BETA ISOFORM-RELATED"/>
    <property type="match status" value="1"/>
</dbReference>
<proteinExistence type="inferred from homology"/>
<feature type="repeat" description="HEAT" evidence="3">
    <location>
        <begin position="461"/>
        <end position="490"/>
    </location>
</feature>
<evidence type="ECO:0000256" key="4">
    <source>
        <dbReference type="SAM" id="MobiDB-lite"/>
    </source>
</evidence>
<reference evidence="7" key="1">
    <citation type="journal article" date="2022" name="IScience">
        <title>Evolution of zygomycete secretomes and the origins of terrestrial fungal ecologies.</title>
        <authorList>
            <person name="Chang Y."/>
            <person name="Wang Y."/>
            <person name="Mondo S."/>
            <person name="Ahrendt S."/>
            <person name="Andreopoulos W."/>
            <person name="Barry K."/>
            <person name="Beard J."/>
            <person name="Benny G.L."/>
            <person name="Blankenship S."/>
            <person name="Bonito G."/>
            <person name="Cuomo C."/>
            <person name="Desiro A."/>
            <person name="Gervers K.A."/>
            <person name="Hundley H."/>
            <person name="Kuo A."/>
            <person name="LaButti K."/>
            <person name="Lang B.F."/>
            <person name="Lipzen A."/>
            <person name="O'Donnell K."/>
            <person name="Pangilinan J."/>
            <person name="Reynolds N."/>
            <person name="Sandor L."/>
            <person name="Smith M.E."/>
            <person name="Tsang A."/>
            <person name="Grigoriev I.V."/>
            <person name="Stajich J.E."/>
            <person name="Spatafora J.W."/>
        </authorList>
    </citation>
    <scope>NUCLEOTIDE SEQUENCE</scope>
    <source>
        <strain evidence="7">RSA 2281</strain>
    </source>
</reference>
<dbReference type="GO" id="GO:0019888">
    <property type="term" value="F:protein phosphatase regulator activity"/>
    <property type="evidence" value="ECO:0007669"/>
    <property type="project" value="TreeGrafter"/>
</dbReference>
<dbReference type="PROSITE" id="PS50077">
    <property type="entry name" value="HEAT_REPEAT"/>
    <property type="match status" value="9"/>
</dbReference>
<dbReference type="Pfam" id="PF22646">
    <property type="entry name" value="PPP2R1A-like_HEAT"/>
    <property type="match status" value="1"/>
</dbReference>
<dbReference type="AlphaFoldDB" id="A0AAD5K7V4"/>
<feature type="repeat" description="HEAT" evidence="3">
    <location>
        <begin position="344"/>
        <end position="382"/>
    </location>
</feature>
<feature type="repeat" description="HEAT" evidence="3">
    <location>
        <begin position="266"/>
        <end position="304"/>
    </location>
</feature>
<feature type="repeat" description="HEAT" evidence="3">
    <location>
        <begin position="151"/>
        <end position="188"/>
    </location>
</feature>
<dbReference type="InterPro" id="IPR011989">
    <property type="entry name" value="ARM-like"/>
</dbReference>
<evidence type="ECO:0000256" key="1">
    <source>
        <dbReference type="ARBA" id="ARBA00022737"/>
    </source>
</evidence>
<feature type="repeat" description="HEAT" evidence="3">
    <location>
        <begin position="112"/>
        <end position="150"/>
    </location>
</feature>
<dbReference type="GO" id="GO:0000159">
    <property type="term" value="C:protein phosphatase type 2A complex"/>
    <property type="evidence" value="ECO:0007669"/>
    <property type="project" value="TreeGrafter"/>
</dbReference>
<dbReference type="InterPro" id="IPR021133">
    <property type="entry name" value="HEAT_type_2"/>
</dbReference>
<comment type="caution">
    <text evidence="7">The sequence shown here is derived from an EMBL/GenBank/DDBJ whole genome shotgun (WGS) entry which is preliminary data.</text>
</comment>
<feature type="compositionally biased region" description="Low complexity" evidence="4">
    <location>
        <begin position="76"/>
        <end position="91"/>
    </location>
</feature>
<evidence type="ECO:0000259" key="5">
    <source>
        <dbReference type="Pfam" id="PF22646"/>
    </source>
</evidence>
<dbReference type="Proteomes" id="UP001209540">
    <property type="component" value="Unassembled WGS sequence"/>
</dbReference>
<evidence type="ECO:0000256" key="3">
    <source>
        <dbReference type="PROSITE-ProRule" id="PRU00103"/>
    </source>
</evidence>
<dbReference type="SUPFAM" id="SSF48371">
    <property type="entry name" value="ARM repeat"/>
    <property type="match status" value="1"/>
</dbReference>
<feature type="compositionally biased region" description="Low complexity" evidence="4">
    <location>
        <begin position="47"/>
        <end position="62"/>
    </location>
</feature>